<dbReference type="InterPro" id="IPR024096">
    <property type="entry name" value="NO_sig/Golgi_transp_ligand-bd"/>
</dbReference>
<dbReference type="InterPro" id="IPR011644">
    <property type="entry name" value="Heme_NO-bd"/>
</dbReference>
<accession>A0AAV3T8R9</accession>
<dbReference type="RefSeq" id="WP_343773293.1">
    <property type="nucleotide sequence ID" value="NZ_BAAADV010000001.1"/>
</dbReference>
<protein>
    <recommendedName>
        <fullName evidence="1">4-vinyl reductase 4VR domain-containing protein</fullName>
    </recommendedName>
</protein>
<feature type="domain" description="4-vinyl reductase 4VR" evidence="1">
    <location>
        <begin position="115"/>
        <end position="176"/>
    </location>
</feature>
<gene>
    <name evidence="2" type="ORF">GCM10009020_14690</name>
</gene>
<dbReference type="Pfam" id="PF07700">
    <property type="entry name" value="HNOB"/>
    <property type="match status" value="1"/>
</dbReference>
<dbReference type="EMBL" id="BAAADV010000001">
    <property type="protein sequence ID" value="GAA0669696.1"/>
    <property type="molecule type" value="Genomic_DNA"/>
</dbReference>
<sequence>MHGIVHKTLKEYVEEDVDAADWDEIVDRAGLEPKLYLPVSHYPDEEVTAVFDALTAATGETEAEVQRAFGRRLAPELLNTFKAHVRDDWATRELLLALEIVYERVAAQDEDSELPDVATEADGGDVVVTYDSERKLCSLARGIVLGVADHYGDDVTITESECARKGADRCRLRVAFA</sequence>
<name>A0AAV3T8R9_9EURY</name>
<proteinExistence type="predicted"/>
<reference evidence="2 3" key="1">
    <citation type="journal article" date="2019" name="Int. J. Syst. Evol. Microbiol.">
        <title>The Global Catalogue of Microorganisms (GCM) 10K type strain sequencing project: providing services to taxonomists for standard genome sequencing and annotation.</title>
        <authorList>
            <consortium name="The Broad Institute Genomics Platform"/>
            <consortium name="The Broad Institute Genome Sequencing Center for Infectious Disease"/>
            <person name="Wu L."/>
            <person name="Ma J."/>
        </authorList>
    </citation>
    <scope>NUCLEOTIDE SEQUENCE [LARGE SCALE GENOMIC DNA]</scope>
    <source>
        <strain evidence="2 3">JCM 16328</strain>
    </source>
</reference>
<dbReference type="InterPro" id="IPR038158">
    <property type="entry name" value="H-NOX_domain_sf"/>
</dbReference>
<dbReference type="AlphaFoldDB" id="A0AAV3T8R9"/>
<comment type="caution">
    <text evidence="2">The sequence shown here is derived from an EMBL/GenBank/DDBJ whole genome shotgun (WGS) entry which is preliminary data.</text>
</comment>
<dbReference type="GO" id="GO:0020037">
    <property type="term" value="F:heme binding"/>
    <property type="evidence" value="ECO:0007669"/>
    <property type="project" value="InterPro"/>
</dbReference>
<dbReference type="InterPro" id="IPR004096">
    <property type="entry name" value="V4R"/>
</dbReference>
<evidence type="ECO:0000313" key="3">
    <source>
        <dbReference type="Proteomes" id="UP001500420"/>
    </source>
</evidence>
<evidence type="ECO:0000259" key="1">
    <source>
        <dbReference type="SMART" id="SM00989"/>
    </source>
</evidence>
<organism evidence="2 3">
    <name type="scientific">Natronoarchaeum mannanilyticum</name>
    <dbReference type="NCBI Taxonomy" id="926360"/>
    <lineage>
        <taxon>Archaea</taxon>
        <taxon>Methanobacteriati</taxon>
        <taxon>Methanobacteriota</taxon>
        <taxon>Stenosarchaea group</taxon>
        <taxon>Halobacteria</taxon>
        <taxon>Halobacteriales</taxon>
        <taxon>Natronoarchaeaceae</taxon>
    </lineage>
</organism>
<dbReference type="SUPFAM" id="SSF111126">
    <property type="entry name" value="Ligand-binding domain in the NO signalling and Golgi transport"/>
    <property type="match status" value="1"/>
</dbReference>
<dbReference type="Gene3D" id="3.90.1520.10">
    <property type="entry name" value="H-NOX domain"/>
    <property type="match status" value="1"/>
</dbReference>
<keyword evidence="3" id="KW-1185">Reference proteome</keyword>
<dbReference type="SMART" id="SM00989">
    <property type="entry name" value="V4R"/>
    <property type="match status" value="1"/>
</dbReference>
<dbReference type="Proteomes" id="UP001500420">
    <property type="component" value="Unassembled WGS sequence"/>
</dbReference>
<evidence type="ECO:0000313" key="2">
    <source>
        <dbReference type="EMBL" id="GAA0669696.1"/>
    </source>
</evidence>